<evidence type="ECO:0000256" key="8">
    <source>
        <dbReference type="ARBA" id="ARBA00023157"/>
    </source>
</evidence>
<dbReference type="AlphaFoldDB" id="X5EC02"/>
<evidence type="ECO:0000256" key="2">
    <source>
        <dbReference type="ARBA" id="ARBA00006214"/>
    </source>
</evidence>
<dbReference type="GO" id="GO:0048038">
    <property type="term" value="F:quinone binding"/>
    <property type="evidence" value="ECO:0007669"/>
    <property type="project" value="UniProtKB-KW"/>
</dbReference>
<dbReference type="InterPro" id="IPR038354">
    <property type="entry name" value="VKOR_sf"/>
</dbReference>
<dbReference type="GO" id="GO:0016020">
    <property type="term" value="C:membrane"/>
    <property type="evidence" value="ECO:0007669"/>
    <property type="project" value="UniProtKB-SubCell"/>
</dbReference>
<evidence type="ECO:0000256" key="6">
    <source>
        <dbReference type="ARBA" id="ARBA00023002"/>
    </source>
</evidence>
<feature type="transmembrane region" description="Helical" evidence="10">
    <location>
        <begin position="156"/>
        <end position="176"/>
    </location>
</feature>
<proteinExistence type="inferred from homology"/>
<dbReference type="SMART" id="SM00756">
    <property type="entry name" value="VKc"/>
    <property type="match status" value="1"/>
</dbReference>
<comment type="similarity">
    <text evidence="2">Belongs to the VKOR family.</text>
</comment>
<dbReference type="InterPro" id="IPR012932">
    <property type="entry name" value="VKOR"/>
</dbReference>
<evidence type="ECO:0000313" key="13">
    <source>
        <dbReference type="Proteomes" id="UP000023703"/>
    </source>
</evidence>
<dbReference type="Proteomes" id="UP000023703">
    <property type="component" value="Chromosome"/>
</dbReference>
<keyword evidence="3 10" id="KW-0812">Transmembrane</keyword>
<dbReference type="Pfam" id="PF07884">
    <property type="entry name" value="VKOR"/>
    <property type="match status" value="1"/>
</dbReference>
<evidence type="ECO:0000256" key="9">
    <source>
        <dbReference type="ARBA" id="ARBA00023284"/>
    </source>
</evidence>
<feature type="transmembrane region" description="Helical" evidence="10">
    <location>
        <begin position="36"/>
        <end position="57"/>
    </location>
</feature>
<dbReference type="HOGENOM" id="CLU_082938_1_1_11"/>
<evidence type="ECO:0000256" key="7">
    <source>
        <dbReference type="ARBA" id="ARBA00023136"/>
    </source>
</evidence>
<keyword evidence="6" id="KW-0560">Oxidoreductase</keyword>
<dbReference type="GO" id="GO:0016491">
    <property type="term" value="F:oxidoreductase activity"/>
    <property type="evidence" value="ECO:0007669"/>
    <property type="project" value="UniProtKB-KW"/>
</dbReference>
<reference evidence="12 13" key="1">
    <citation type="journal article" date="2015" name="Int. J. Syst. Evol. Microbiol.">
        <title>Revisiting Corynebacterium glyciniphilum (ex Kubota et al., 1972) sp. nov., nom. rev., isolated from putrefied banana.</title>
        <authorList>
            <person name="Al-Dilaimi A."/>
            <person name="Bednarz H."/>
            <person name="Lomker A."/>
            <person name="Niehaus K."/>
            <person name="Kalinowski J."/>
            <person name="Ruckert C."/>
        </authorList>
    </citation>
    <scope>NUCLEOTIDE SEQUENCE [LARGE SCALE GENOMIC DNA]</scope>
    <source>
        <strain evidence="12">AJ 3170</strain>
    </source>
</reference>
<feature type="transmembrane region" description="Helical" evidence="10">
    <location>
        <begin position="123"/>
        <end position="144"/>
    </location>
</feature>
<evidence type="ECO:0000256" key="1">
    <source>
        <dbReference type="ARBA" id="ARBA00004141"/>
    </source>
</evidence>
<feature type="transmembrane region" description="Helical" evidence="10">
    <location>
        <begin position="98"/>
        <end position="117"/>
    </location>
</feature>
<dbReference type="eggNOG" id="COG4243">
    <property type="taxonomic scope" value="Bacteria"/>
</dbReference>
<sequence length="218" mass="23263">MAVTVSASDLMGDPVSAAVETRPETRAPGLWGASKLYAAGLVLFGVVGLFMSGLILYDKIKLLQDAGFTPACTLNDVVSCTDVMNSSQASAFGIPNPFIGLAGFAVVLTIGMALLAGAKFRAWFWYGFLVGLIFAVGFVHWLAYEAVYEIEALCPYCMVVWAVVLPLFVSTVVRIARSRSLDRGDAPSSGLTAVGMPTAVVLVWYLGFTALILQQFVF</sequence>
<dbReference type="InterPro" id="IPR041714">
    <property type="entry name" value="VKOR_Actinobacteria"/>
</dbReference>
<name>X5EC02_9CORY</name>
<keyword evidence="5 10" id="KW-1133">Transmembrane helix</keyword>
<evidence type="ECO:0000313" key="12">
    <source>
        <dbReference type="EMBL" id="AHW64925.1"/>
    </source>
</evidence>
<keyword evidence="7 10" id="KW-0472">Membrane</keyword>
<keyword evidence="8" id="KW-1015">Disulfide bond</keyword>
<evidence type="ECO:0000256" key="4">
    <source>
        <dbReference type="ARBA" id="ARBA00022719"/>
    </source>
</evidence>
<dbReference type="EMBL" id="CP006842">
    <property type="protein sequence ID" value="AHW64925.1"/>
    <property type="molecule type" value="Genomic_DNA"/>
</dbReference>
<keyword evidence="9" id="KW-0676">Redox-active center</keyword>
<keyword evidence="13" id="KW-1185">Reference proteome</keyword>
<accession>X5EC02</accession>
<gene>
    <name evidence="12" type="ORF">CGLY_12425</name>
</gene>
<evidence type="ECO:0000259" key="11">
    <source>
        <dbReference type="SMART" id="SM00756"/>
    </source>
</evidence>
<comment type="subcellular location">
    <subcellularLocation>
        <location evidence="1">Membrane</location>
        <topology evidence="1">Multi-pass membrane protein</topology>
    </subcellularLocation>
</comment>
<dbReference type="Gene3D" id="1.20.1440.130">
    <property type="entry name" value="VKOR domain"/>
    <property type="match status" value="1"/>
</dbReference>
<feature type="transmembrane region" description="Helical" evidence="10">
    <location>
        <begin position="196"/>
        <end position="217"/>
    </location>
</feature>
<feature type="domain" description="Vitamin K epoxide reductase" evidence="11">
    <location>
        <begin position="34"/>
        <end position="175"/>
    </location>
</feature>
<dbReference type="CDD" id="cd12922">
    <property type="entry name" value="VKOR_5"/>
    <property type="match status" value="1"/>
</dbReference>
<dbReference type="STRING" id="1404245.CGLY_12425"/>
<protein>
    <submittedName>
        <fullName evidence="12">Putative membrane protein</fullName>
    </submittedName>
</protein>
<evidence type="ECO:0000256" key="3">
    <source>
        <dbReference type="ARBA" id="ARBA00022692"/>
    </source>
</evidence>
<evidence type="ECO:0000256" key="10">
    <source>
        <dbReference type="SAM" id="Phobius"/>
    </source>
</evidence>
<organism evidence="12 13">
    <name type="scientific">Corynebacterium glyciniphilum AJ 3170</name>
    <dbReference type="NCBI Taxonomy" id="1404245"/>
    <lineage>
        <taxon>Bacteria</taxon>
        <taxon>Bacillati</taxon>
        <taxon>Actinomycetota</taxon>
        <taxon>Actinomycetes</taxon>
        <taxon>Mycobacteriales</taxon>
        <taxon>Corynebacteriaceae</taxon>
        <taxon>Corynebacterium</taxon>
    </lineage>
</organism>
<evidence type="ECO:0000256" key="5">
    <source>
        <dbReference type="ARBA" id="ARBA00022989"/>
    </source>
</evidence>
<keyword evidence="4" id="KW-0874">Quinone</keyword>
<dbReference type="KEGG" id="cgy:CGLY_12425"/>